<dbReference type="PANTHER" id="PTHR41390">
    <property type="entry name" value="CHROMOSOME 7, WHOLE GENOME SHOTGUN SEQUENCE"/>
    <property type="match status" value="1"/>
</dbReference>
<dbReference type="AlphaFoldDB" id="A0A9Q8L9M1"/>
<evidence type="ECO:0000313" key="2">
    <source>
        <dbReference type="EMBL" id="UJO13354.1"/>
    </source>
</evidence>
<gene>
    <name evidence="2" type="ORF">CLAFUR5_02553</name>
</gene>
<feature type="region of interest" description="Disordered" evidence="1">
    <location>
        <begin position="198"/>
        <end position="217"/>
    </location>
</feature>
<dbReference type="OMA" id="SFWWLRS"/>
<evidence type="ECO:0000313" key="3">
    <source>
        <dbReference type="Proteomes" id="UP000756132"/>
    </source>
</evidence>
<reference evidence="2" key="2">
    <citation type="journal article" date="2022" name="Microb. Genom.">
        <title>A chromosome-scale genome assembly of the tomato pathogen Cladosporium fulvum reveals a compartmentalized genome architecture and the presence of a dispensable chromosome.</title>
        <authorList>
            <person name="Zaccaron A.Z."/>
            <person name="Chen L.H."/>
            <person name="Samaras A."/>
            <person name="Stergiopoulos I."/>
        </authorList>
    </citation>
    <scope>NUCLEOTIDE SEQUENCE</scope>
    <source>
        <strain evidence="2">Race5_Kim</strain>
    </source>
</reference>
<proteinExistence type="predicted"/>
<protein>
    <submittedName>
        <fullName evidence="2">Uncharacterized protein</fullName>
    </submittedName>
</protein>
<keyword evidence="3" id="KW-1185">Reference proteome</keyword>
<name>A0A9Q8L9M1_PASFU</name>
<dbReference type="GeneID" id="71982431"/>
<reference evidence="2" key="1">
    <citation type="submission" date="2021-12" db="EMBL/GenBank/DDBJ databases">
        <authorList>
            <person name="Zaccaron A."/>
            <person name="Stergiopoulos I."/>
        </authorList>
    </citation>
    <scope>NUCLEOTIDE SEQUENCE</scope>
    <source>
        <strain evidence="2">Race5_Kim</strain>
    </source>
</reference>
<evidence type="ECO:0000256" key="1">
    <source>
        <dbReference type="SAM" id="MobiDB-lite"/>
    </source>
</evidence>
<dbReference type="KEGG" id="ffu:CLAFUR5_02553"/>
<dbReference type="OrthoDB" id="5565730at2759"/>
<dbReference type="RefSeq" id="XP_047757720.1">
    <property type="nucleotide sequence ID" value="XM_047901701.1"/>
</dbReference>
<sequence length="217" mass="22895">MEERKTRPASVVTNDPLSAAIEPALKVGAACGGAGFLFGSAAGIVRGLPPGLSGGISALQTFAIGTIFSVTRTGIVQAWTVNGVPPVRRDLTIASTIAGAVSGGGVGFIARGRANVLPGAIMFSLFGAAGQSIYNRWTAPKEVVSKQNFWKRMADKSWTPFKVLSNEEYAEMLKEKMLKVDVEIAVLDDKIAALKEQQLREDSNTTEVPEGRNDGGT</sequence>
<organism evidence="2 3">
    <name type="scientific">Passalora fulva</name>
    <name type="common">Tomato leaf mold</name>
    <name type="synonym">Cladosporium fulvum</name>
    <dbReference type="NCBI Taxonomy" id="5499"/>
    <lineage>
        <taxon>Eukaryota</taxon>
        <taxon>Fungi</taxon>
        <taxon>Dikarya</taxon>
        <taxon>Ascomycota</taxon>
        <taxon>Pezizomycotina</taxon>
        <taxon>Dothideomycetes</taxon>
        <taxon>Dothideomycetidae</taxon>
        <taxon>Mycosphaerellales</taxon>
        <taxon>Mycosphaerellaceae</taxon>
        <taxon>Fulvia</taxon>
    </lineage>
</organism>
<dbReference type="EMBL" id="CP090164">
    <property type="protein sequence ID" value="UJO13354.1"/>
    <property type="molecule type" value="Genomic_DNA"/>
</dbReference>
<dbReference type="Proteomes" id="UP000756132">
    <property type="component" value="Chromosome 2"/>
</dbReference>
<dbReference type="PANTHER" id="PTHR41390:SF1">
    <property type="entry name" value="NADH-UBIQUINONE OXIDOREDUCTASE 213 KDA SUBUNIT"/>
    <property type="match status" value="1"/>
</dbReference>
<accession>A0A9Q8L9M1</accession>